<dbReference type="Gene3D" id="3.60.10.10">
    <property type="entry name" value="Endonuclease/exonuclease/phosphatase"/>
    <property type="match status" value="1"/>
</dbReference>
<dbReference type="Pfam" id="PF00078">
    <property type="entry name" value="RVT_1"/>
    <property type="match status" value="1"/>
</dbReference>
<dbReference type="InterPro" id="IPR026960">
    <property type="entry name" value="RVT-Znf"/>
</dbReference>
<evidence type="ECO:0000313" key="6">
    <source>
        <dbReference type="Proteomes" id="UP001231189"/>
    </source>
</evidence>
<feature type="compositionally biased region" description="Low complexity" evidence="2">
    <location>
        <begin position="281"/>
        <end position="297"/>
    </location>
</feature>
<feature type="domain" description="CCHC-type" evidence="3">
    <location>
        <begin position="354"/>
        <end position="368"/>
    </location>
</feature>
<evidence type="ECO:0008006" key="7">
    <source>
        <dbReference type="Google" id="ProtNLM"/>
    </source>
</evidence>
<keyword evidence="6" id="KW-1185">Reference proteome</keyword>
<dbReference type="InterPro" id="IPR005135">
    <property type="entry name" value="Endo/exonuclease/phosphatase"/>
</dbReference>
<dbReference type="InterPro" id="IPR000477">
    <property type="entry name" value="RT_dom"/>
</dbReference>
<feature type="region of interest" description="Disordered" evidence="2">
    <location>
        <begin position="692"/>
        <end position="714"/>
    </location>
</feature>
<protein>
    <recommendedName>
        <fullName evidence="7">CCHC-type domain-containing protein</fullName>
    </recommendedName>
</protein>
<evidence type="ECO:0000256" key="2">
    <source>
        <dbReference type="SAM" id="MobiDB-lite"/>
    </source>
</evidence>
<feature type="region of interest" description="Disordered" evidence="2">
    <location>
        <begin position="377"/>
        <end position="440"/>
    </location>
</feature>
<feature type="compositionally biased region" description="Basic residues" evidence="2">
    <location>
        <begin position="411"/>
        <end position="425"/>
    </location>
</feature>
<dbReference type="PROSITE" id="PS50878">
    <property type="entry name" value="RT_POL"/>
    <property type="match status" value="1"/>
</dbReference>
<proteinExistence type="predicted"/>
<dbReference type="InterPro" id="IPR036875">
    <property type="entry name" value="Znf_CCHC_sf"/>
</dbReference>
<evidence type="ECO:0000259" key="3">
    <source>
        <dbReference type="PROSITE" id="PS50158"/>
    </source>
</evidence>
<feature type="region of interest" description="Disordered" evidence="2">
    <location>
        <begin position="226"/>
        <end position="249"/>
    </location>
</feature>
<evidence type="ECO:0000259" key="4">
    <source>
        <dbReference type="PROSITE" id="PS50878"/>
    </source>
</evidence>
<feature type="compositionally biased region" description="Low complexity" evidence="2">
    <location>
        <begin position="10"/>
        <end position="23"/>
    </location>
</feature>
<feature type="domain" description="Reverse transcriptase" evidence="4">
    <location>
        <begin position="1296"/>
        <end position="1569"/>
    </location>
</feature>
<dbReference type="SUPFAM" id="SSF56672">
    <property type="entry name" value="DNA/RNA polymerases"/>
    <property type="match status" value="1"/>
</dbReference>
<dbReference type="InterPro" id="IPR036691">
    <property type="entry name" value="Endo/exonu/phosph_ase_sf"/>
</dbReference>
<dbReference type="CDD" id="cd01650">
    <property type="entry name" value="RT_nLTR_like"/>
    <property type="match status" value="1"/>
</dbReference>
<dbReference type="PANTHER" id="PTHR33116">
    <property type="entry name" value="REVERSE TRANSCRIPTASE ZINC-BINDING DOMAIN-CONTAINING PROTEIN-RELATED-RELATED"/>
    <property type="match status" value="1"/>
</dbReference>
<feature type="compositionally biased region" description="Basic and acidic residues" evidence="2">
    <location>
        <begin position="703"/>
        <end position="714"/>
    </location>
</feature>
<dbReference type="SUPFAM" id="SSF57756">
    <property type="entry name" value="Retrovirus zinc finger-like domains"/>
    <property type="match status" value="1"/>
</dbReference>
<keyword evidence="1" id="KW-0479">Metal-binding</keyword>
<dbReference type="InterPro" id="IPR043502">
    <property type="entry name" value="DNA/RNA_pol_sf"/>
</dbReference>
<organism evidence="5 6">
    <name type="scientific">Lolium multiflorum</name>
    <name type="common">Italian ryegrass</name>
    <name type="synonym">Lolium perenne subsp. multiflorum</name>
    <dbReference type="NCBI Taxonomy" id="4521"/>
    <lineage>
        <taxon>Eukaryota</taxon>
        <taxon>Viridiplantae</taxon>
        <taxon>Streptophyta</taxon>
        <taxon>Embryophyta</taxon>
        <taxon>Tracheophyta</taxon>
        <taxon>Spermatophyta</taxon>
        <taxon>Magnoliopsida</taxon>
        <taxon>Liliopsida</taxon>
        <taxon>Poales</taxon>
        <taxon>Poaceae</taxon>
        <taxon>BOP clade</taxon>
        <taxon>Pooideae</taxon>
        <taxon>Poodae</taxon>
        <taxon>Poeae</taxon>
        <taxon>Poeae Chloroplast Group 2 (Poeae type)</taxon>
        <taxon>Loliodinae</taxon>
        <taxon>Loliinae</taxon>
        <taxon>Lolium</taxon>
    </lineage>
</organism>
<comment type="caution">
    <text evidence="5">The sequence shown here is derived from an EMBL/GenBank/DDBJ whole genome shotgun (WGS) entry which is preliminary data.</text>
</comment>
<evidence type="ECO:0000256" key="1">
    <source>
        <dbReference type="PROSITE-ProRule" id="PRU00047"/>
    </source>
</evidence>
<feature type="region of interest" description="Disordered" evidence="2">
    <location>
        <begin position="794"/>
        <end position="814"/>
    </location>
</feature>
<keyword evidence="1" id="KW-0863">Zinc-finger</keyword>
<dbReference type="SUPFAM" id="SSF56219">
    <property type="entry name" value="DNase I-like"/>
    <property type="match status" value="1"/>
</dbReference>
<dbReference type="SMART" id="SM00343">
    <property type="entry name" value="ZnF_C2HC"/>
    <property type="match status" value="2"/>
</dbReference>
<dbReference type="PROSITE" id="PS50158">
    <property type="entry name" value="ZF_CCHC"/>
    <property type="match status" value="1"/>
</dbReference>
<dbReference type="GO" id="GO:0003676">
    <property type="term" value="F:nucleic acid binding"/>
    <property type="evidence" value="ECO:0007669"/>
    <property type="project" value="InterPro"/>
</dbReference>
<feature type="region of interest" description="Disordered" evidence="2">
    <location>
        <begin position="272"/>
        <end position="322"/>
    </location>
</feature>
<dbReference type="Pfam" id="PF13966">
    <property type="entry name" value="zf-RVT"/>
    <property type="match status" value="1"/>
</dbReference>
<dbReference type="EMBL" id="JAUUTY010000003">
    <property type="protein sequence ID" value="KAK1664125.1"/>
    <property type="molecule type" value="Genomic_DNA"/>
</dbReference>
<keyword evidence="1" id="KW-0862">Zinc</keyword>
<dbReference type="InterPro" id="IPR001878">
    <property type="entry name" value="Znf_CCHC"/>
</dbReference>
<feature type="compositionally biased region" description="Low complexity" evidence="2">
    <location>
        <begin position="34"/>
        <end position="43"/>
    </location>
</feature>
<dbReference type="Gene3D" id="4.10.60.10">
    <property type="entry name" value="Zinc finger, CCHC-type"/>
    <property type="match status" value="1"/>
</dbReference>
<accession>A0AAD8SV23</accession>
<dbReference type="Proteomes" id="UP001231189">
    <property type="component" value="Unassembled WGS sequence"/>
</dbReference>
<feature type="region of interest" description="Disordered" evidence="2">
    <location>
        <begin position="1"/>
        <end position="58"/>
    </location>
</feature>
<gene>
    <name evidence="5" type="ORF">QYE76_052284</name>
</gene>
<name>A0AAD8SV23_LOLMU</name>
<evidence type="ECO:0000313" key="5">
    <source>
        <dbReference type="EMBL" id="KAK1664125.1"/>
    </source>
</evidence>
<feature type="compositionally biased region" description="Pro residues" evidence="2">
    <location>
        <begin position="377"/>
        <end position="390"/>
    </location>
</feature>
<dbReference type="GO" id="GO:0003824">
    <property type="term" value="F:catalytic activity"/>
    <property type="evidence" value="ECO:0007669"/>
    <property type="project" value="InterPro"/>
</dbReference>
<dbReference type="PANTHER" id="PTHR33116:SF78">
    <property type="entry name" value="OS12G0587133 PROTEIN"/>
    <property type="match status" value="1"/>
</dbReference>
<dbReference type="Pfam" id="PF03372">
    <property type="entry name" value="Exo_endo_phos"/>
    <property type="match status" value="1"/>
</dbReference>
<dbReference type="GO" id="GO:0008270">
    <property type="term" value="F:zinc ion binding"/>
    <property type="evidence" value="ECO:0007669"/>
    <property type="project" value="UniProtKB-KW"/>
</dbReference>
<sequence>MARSRDARGDAGAPPCACPAAGDSSDLPPPPTHTSPSQPTSQPAVHQAAPSLGRCHSEGSPPGFGAAVRTGRGAIVRCCKPGEVFQDYIHTRFSSFLSFSPSIPSVSGEIWVTPPFASPYFSEATMSNILSFFLCNFDDSLSATTVGDWVFHVLVASPAVPSFLLAAGGKHCARFGLSFHSSLAHASLAVAELATTAPPVCALGSKKRRRHVPAWSRRPAAELGFGTAGLLPRPRAQKRDVHPSPIDVPSEVASPFKENACSAALQPYAGAPRPAHAALEPNAPGSPAPAASAAINADTSPTRARSYLDAAKCPPAPSPATPKAPFKSLNLSLDGCFRCLSTLHLVRECRDPIRCRGCGRSGHRLRECSMPFPQPTFVPTVTTPPPPPAVPRRRATPYPSALPSPLPFRPSSRRARSSSPVRRRGSLFEVGESSHGPAADVPERVIPMVEPAASPFAPLGPLGSDEEEVESDDDSIPPLLEVFMPPGDMEAARRLAVVFIDGLPPFSSPSAAFAEAIFLELPGLFVSGVGSSIGDFYAKFLSEEDREMAMMHQPFHLDGATFRLVREEEADRIPCDMQWVALVLARRVPAEHLSHLNVAAAFGCFGETLEVDAASLSGTDYAAVVRLKHERYVPSEILLSRAPWGSRLISLRKVRVWRVRDSYNSDGEYVPFFRPPPPPLYQRRLGVLPLAPARLPPAPQADDDSRGDPSLAGHDDVVDAHAALLAMLDSVASSPDLGPLSPPGSTSPSSTITISWCSLLGSEDAASSLSSGPPLAFTRRRGVVITELEPEAPAPAPAAARAAAPVPQPKRSSRLALKEPSHYEPVELRAVKLRGLKDALGSCTTALQKQETKLVSVDRFCAASFLPPSLSSFATVDAIGSSGGILTAWDPSLFSLVSTHPTRYSLTTTLRSTVSDLSFALTNVYAPADHSLSAVFLLEFESLGPLFSLPWLIVGDFNLLLSPSDKNTANFDLSLASAFNDSIRNLALFELPLLDRLFTWSNKRSDPVLARLDRAFFNQAWNVALPNSSLTSLPRPTSDHVPILVTASTLIPRSPCFRFENSWLANPLFLPTTLPAWLAPARNNDTAGDLTARLKSFRSAAKVWKRTHRFNPLFENNCKFLIDLFDLLEESRSLSTDEASLRVNCRSTLEKLVLARAAHWKQRGKFRAIVEGDENTKFFHARASQRMRRNTVRVLDVNGTMVASHDAKAAALFAFFHGLLGRQVEVSWDFDVAHLYAGCSRVDADALVGPFSAQEIEAAFLSLDRSSAPGPDGFGPAFYRAAWATVRPVVARLFESFHSRAAELERINRAHVVLLPKHDGVLAPGSFRPVSLQNCSIKAVCKALTVRLQQQISNLIDTDQTGFLTGRSISESFVYATELVQTCFRRRAPTVVLKLDFAKAFDSVSWSSLRSVMLARGFPTLWCDWLDDIFTSSRSAVLLNGVPGRWIQCVRGLRQGDPLSPYLFLIVADVLQRLVRRDDILLHPLVDGTPCPVLQYADDMLLILRADVAAASRLKLLLGQFERATGLAINYGKSVLVPMHVDAATLAGIQEILGCRVEGFPQTYLGLPLSAEKLRLAAFTPLIAKVDKYLSGWRALLLSAGGRLVLLNAVLDALPTFAMGALELPPGVLAALDRLRRAFLWAAADKISGAKCLVSWDQVCRPKEEGGLGVRSIPTQNSCLLIKLLYRLHCATNESWPRWVWRAQAGLPLEIDGADSALLGAHWSSLRRLLPLYRSISRVKIGDGVRTAFWLDWWLPSGPVAAAMPELFSHCSLQCASVRQILTHGLDAVLAPRLSAVAAEQRERLLLLLSTVQLSHNVDERTLPLCGKAGGKLSTSALYKLCSFGGVLDERHDFVWNSYAPSKVKFFGWLAVKDRIQSRNNLLRKKILTADESSCPICSAALETGSHILFGCSFARQFWSSIGSQPEEHRLIFDAATCSLPSSAPPGSASTLRLLCLWHLWKHRNDVVFNGLAPSIELVRKRCRDDAVLWRSRLPMSKRADVDVWLVFFLPRRWHAAA</sequence>
<reference evidence="5" key="1">
    <citation type="submission" date="2023-07" db="EMBL/GenBank/DDBJ databases">
        <title>A chromosome-level genome assembly of Lolium multiflorum.</title>
        <authorList>
            <person name="Chen Y."/>
            <person name="Copetti D."/>
            <person name="Kolliker R."/>
            <person name="Studer B."/>
        </authorList>
    </citation>
    <scope>NUCLEOTIDE SEQUENCE</scope>
    <source>
        <strain evidence="5">02402/16</strain>
        <tissue evidence="5">Leaf</tissue>
    </source>
</reference>